<gene>
    <name evidence="5 10" type="primary">lysA</name>
    <name evidence="10" type="ORF">D8S85_18460</name>
</gene>
<evidence type="ECO:0000313" key="11">
    <source>
        <dbReference type="Proteomes" id="UP000270673"/>
    </source>
</evidence>
<organism evidence="10 11">
    <name type="scientific">Butyricimonas faecalis</name>
    <dbReference type="NCBI Taxonomy" id="2093856"/>
    <lineage>
        <taxon>Bacteria</taxon>
        <taxon>Pseudomonadati</taxon>
        <taxon>Bacteroidota</taxon>
        <taxon>Bacteroidia</taxon>
        <taxon>Bacteroidales</taxon>
        <taxon>Odoribacteraceae</taxon>
        <taxon>Butyricimonas</taxon>
    </lineage>
</organism>
<dbReference type="HAMAP" id="MF_02120">
    <property type="entry name" value="LysA"/>
    <property type="match status" value="1"/>
</dbReference>
<dbReference type="GO" id="GO:0030170">
    <property type="term" value="F:pyridoxal phosphate binding"/>
    <property type="evidence" value="ECO:0007669"/>
    <property type="project" value="UniProtKB-UniRule"/>
</dbReference>
<dbReference type="KEGG" id="buy:D8S85_18460"/>
<feature type="binding site" evidence="5">
    <location>
        <position position="267"/>
    </location>
    <ligand>
        <name>substrate</name>
    </ligand>
</feature>
<dbReference type="Gene3D" id="3.20.20.10">
    <property type="entry name" value="Alanine racemase"/>
    <property type="match status" value="1"/>
</dbReference>
<dbReference type="PRINTS" id="PR01181">
    <property type="entry name" value="DAPDCRBXLASE"/>
</dbReference>
<dbReference type="InterPro" id="IPR002986">
    <property type="entry name" value="DAP_deCOOHase_LysA"/>
</dbReference>
<feature type="binding site" evidence="5">
    <location>
        <position position="303"/>
    </location>
    <ligand>
        <name>substrate</name>
    </ligand>
</feature>
<reference evidence="10 11" key="1">
    <citation type="submission" date="2018-10" db="EMBL/GenBank/DDBJ databases">
        <title>Butyricimonas faecalis sp. nov., isolated from human faeces and emended description of the genus Butyricimonas.</title>
        <authorList>
            <person name="Le Roy T."/>
            <person name="Van der Smissen P."/>
            <person name="Paquot A."/>
            <person name="Delzenne N."/>
            <person name="Muccioli G."/>
            <person name="Collet J.-F."/>
            <person name="Cani P.D."/>
        </authorList>
    </citation>
    <scope>NUCLEOTIDE SEQUENCE [LARGE SCALE GENOMIC DNA]</scope>
    <source>
        <strain evidence="10 11">H184</strain>
    </source>
</reference>
<proteinExistence type="inferred from homology"/>
<keyword evidence="3 5" id="KW-0663">Pyridoxal phosphate</keyword>
<dbReference type="InterPro" id="IPR022644">
    <property type="entry name" value="De-COase2_N"/>
</dbReference>
<dbReference type="InterPro" id="IPR009006">
    <property type="entry name" value="Ala_racemase/Decarboxylase_C"/>
</dbReference>
<comment type="function">
    <text evidence="5">Specifically catalyzes the decarboxylation of meso-diaminopimelate (meso-DAP) to L-lysine.</text>
</comment>
<keyword evidence="11" id="KW-1185">Reference proteome</keyword>
<feature type="binding site" evidence="5">
    <location>
        <position position="333"/>
    </location>
    <ligand>
        <name>substrate</name>
    </ligand>
</feature>
<dbReference type="PANTHER" id="PTHR43727">
    <property type="entry name" value="DIAMINOPIMELATE DECARBOXYLASE"/>
    <property type="match status" value="1"/>
</dbReference>
<sequence>MNIETIKTFQTLKTPFYYYDTTLLQATLQAASQAAKKHGFHLHYAIKANANPHILDIIQSHGIGADCVSGNEVAQAVANGFSAQQIVYAGVGKSDEEIRLALEKGIFCFNCESLPEIEVINLLAGEMGKKASIALRVNPNVDAHTHHYITTGIEENKFGFYLYDLDRAITACREMENIHLIGLHFHIGSQITDLTVFRGLCLRVNEIQSRLKEQGILLPHVNFGGGLGINYDCPACGLIPDFASYFQIFADFFEALPGQQLHFELGRSLVGQCGSLISRVLYVKEGKHKKFVILDAGMNDLLRPALYQAFHRIENLTSAGEHEKYDVVGPICESSDCFGKDRELPLTKRGDLIAIRSCGAYGEVMASRYNLRELPGSYFSR</sequence>
<evidence type="ECO:0000256" key="6">
    <source>
        <dbReference type="NCBIfam" id="TIGR01048"/>
    </source>
</evidence>
<comment type="similarity">
    <text evidence="5">Belongs to the Orn/Lys/Arg decarboxylase class-II family. LysA subfamily.</text>
</comment>
<evidence type="ECO:0000256" key="1">
    <source>
        <dbReference type="ARBA" id="ARBA00001933"/>
    </source>
</evidence>
<comment type="pathway">
    <text evidence="5 8">Amino-acid biosynthesis; L-lysine biosynthesis via DAP pathway; L-lysine from DL-2,6-diaminopimelate: step 1/1.</text>
</comment>
<evidence type="ECO:0000256" key="4">
    <source>
        <dbReference type="ARBA" id="ARBA00023239"/>
    </source>
</evidence>
<evidence type="ECO:0000256" key="3">
    <source>
        <dbReference type="ARBA" id="ARBA00022898"/>
    </source>
</evidence>
<dbReference type="SUPFAM" id="SSF51419">
    <property type="entry name" value="PLP-binding barrel"/>
    <property type="match status" value="1"/>
</dbReference>
<comment type="catalytic activity">
    <reaction evidence="5 8">
        <text>meso-2,6-diaminopimelate + H(+) = L-lysine + CO2</text>
        <dbReference type="Rhea" id="RHEA:15101"/>
        <dbReference type="ChEBI" id="CHEBI:15378"/>
        <dbReference type="ChEBI" id="CHEBI:16526"/>
        <dbReference type="ChEBI" id="CHEBI:32551"/>
        <dbReference type="ChEBI" id="CHEBI:57791"/>
        <dbReference type="EC" id="4.1.1.20"/>
    </reaction>
</comment>
<dbReference type="FunFam" id="3.20.20.10:FF:000003">
    <property type="entry name" value="Diaminopimelate decarboxylase"/>
    <property type="match status" value="1"/>
</dbReference>
<feature type="domain" description="Orn/DAP/Arg decarboxylase 2 N-terminal" evidence="9">
    <location>
        <begin position="35"/>
        <end position="270"/>
    </location>
</feature>
<evidence type="ECO:0000256" key="5">
    <source>
        <dbReference type="HAMAP-Rule" id="MF_02120"/>
    </source>
</evidence>
<feature type="binding site" evidence="5">
    <location>
        <position position="361"/>
    </location>
    <ligand>
        <name>pyridoxal 5'-phosphate</name>
        <dbReference type="ChEBI" id="CHEBI:597326"/>
    </ligand>
</feature>
<dbReference type="PANTHER" id="PTHR43727:SF2">
    <property type="entry name" value="GROUP IV DECARBOXYLASE"/>
    <property type="match status" value="1"/>
</dbReference>
<keyword evidence="4 5" id="KW-0456">Lyase</keyword>
<dbReference type="GO" id="GO:0008836">
    <property type="term" value="F:diaminopimelate decarboxylase activity"/>
    <property type="evidence" value="ECO:0007669"/>
    <property type="project" value="UniProtKB-UniRule"/>
</dbReference>
<evidence type="ECO:0000313" key="10">
    <source>
        <dbReference type="EMBL" id="AZS31332.1"/>
    </source>
</evidence>
<evidence type="ECO:0000256" key="2">
    <source>
        <dbReference type="ARBA" id="ARBA00022793"/>
    </source>
</evidence>
<feature type="binding site" evidence="5">
    <location>
        <position position="307"/>
    </location>
    <ligand>
        <name>substrate</name>
    </ligand>
</feature>
<dbReference type="Gene3D" id="2.40.37.10">
    <property type="entry name" value="Lyase, Ornithine Decarboxylase, Chain A, domain 1"/>
    <property type="match status" value="1"/>
</dbReference>
<feature type="modified residue" description="N6-(pyridoxal phosphate)lysine" evidence="5 7">
    <location>
        <position position="47"/>
    </location>
</feature>
<dbReference type="Pfam" id="PF02784">
    <property type="entry name" value="Orn_Arg_deC_N"/>
    <property type="match status" value="1"/>
</dbReference>
<evidence type="ECO:0000259" key="9">
    <source>
        <dbReference type="Pfam" id="PF02784"/>
    </source>
</evidence>
<dbReference type="CDD" id="cd06828">
    <property type="entry name" value="PLPDE_III_DapDC"/>
    <property type="match status" value="1"/>
</dbReference>
<dbReference type="InterPro" id="IPR022653">
    <property type="entry name" value="De-COase2_pyr-phos_BS"/>
</dbReference>
<dbReference type="AlphaFoldDB" id="A0A3Q9IRA4"/>
<feature type="binding site" evidence="5">
    <location>
        <position position="226"/>
    </location>
    <ligand>
        <name>pyridoxal 5'-phosphate</name>
        <dbReference type="ChEBI" id="CHEBI:597326"/>
    </ligand>
</feature>
<evidence type="ECO:0000256" key="7">
    <source>
        <dbReference type="PIRSR" id="PIRSR600183-50"/>
    </source>
</evidence>
<keyword evidence="2 5" id="KW-0210">Decarboxylase</keyword>
<comment type="subunit">
    <text evidence="5">Homodimer.</text>
</comment>
<feature type="binding site" evidence="5">
    <location>
        <position position="361"/>
    </location>
    <ligand>
        <name>substrate</name>
    </ligand>
</feature>
<evidence type="ECO:0000256" key="8">
    <source>
        <dbReference type="RuleBase" id="RU003738"/>
    </source>
</evidence>
<dbReference type="PROSITE" id="PS00878">
    <property type="entry name" value="ODR_DC_2_1"/>
    <property type="match status" value="1"/>
</dbReference>
<comment type="cofactor">
    <cofactor evidence="1 5 7 8">
        <name>pyridoxal 5'-phosphate</name>
        <dbReference type="ChEBI" id="CHEBI:597326"/>
    </cofactor>
</comment>
<dbReference type="Proteomes" id="UP000270673">
    <property type="component" value="Chromosome"/>
</dbReference>
<name>A0A3Q9IRA4_9BACT</name>
<keyword evidence="5" id="KW-0028">Amino-acid biosynthesis</keyword>
<dbReference type="NCBIfam" id="TIGR01048">
    <property type="entry name" value="lysA"/>
    <property type="match status" value="1"/>
</dbReference>
<protein>
    <recommendedName>
        <fullName evidence="5 6">Diaminopimelate decarboxylase</fullName>
        <shortName evidence="5">DAP decarboxylase</shortName>
        <shortName evidence="5">DAPDC</shortName>
        <ecNumber evidence="5 6">4.1.1.20</ecNumber>
    </recommendedName>
</protein>
<dbReference type="EC" id="4.1.1.20" evidence="5 6"/>
<dbReference type="InterPro" id="IPR029066">
    <property type="entry name" value="PLP-binding_barrel"/>
</dbReference>
<dbReference type="InterPro" id="IPR000183">
    <property type="entry name" value="Orn/DAP/Arg_de-COase"/>
</dbReference>
<dbReference type="PRINTS" id="PR01179">
    <property type="entry name" value="ODADCRBXLASE"/>
</dbReference>
<accession>A0A3Q9IRA4</accession>
<dbReference type="UniPathway" id="UPA00034">
    <property type="reaction ID" value="UER00027"/>
</dbReference>
<feature type="active site" description="Proton donor" evidence="7">
    <location>
        <position position="332"/>
    </location>
</feature>
<keyword evidence="5 8" id="KW-0457">Lysine biosynthesis</keyword>
<dbReference type="SUPFAM" id="SSF50621">
    <property type="entry name" value="Alanine racemase C-terminal domain-like"/>
    <property type="match status" value="1"/>
</dbReference>
<feature type="binding site" evidence="5">
    <location>
        <begin position="264"/>
        <end position="267"/>
    </location>
    <ligand>
        <name>pyridoxal 5'-phosphate</name>
        <dbReference type="ChEBI" id="CHEBI:597326"/>
    </ligand>
</feature>
<dbReference type="OrthoDB" id="9802241at2"/>
<dbReference type="EMBL" id="CP032819">
    <property type="protein sequence ID" value="AZS31332.1"/>
    <property type="molecule type" value="Genomic_DNA"/>
</dbReference>
<dbReference type="GO" id="GO:0009089">
    <property type="term" value="P:lysine biosynthetic process via diaminopimelate"/>
    <property type="evidence" value="ECO:0007669"/>
    <property type="project" value="UniProtKB-UniRule"/>
</dbReference>
<dbReference type="RefSeq" id="WP_106481874.1">
    <property type="nucleotide sequence ID" value="NZ_CP032819.1"/>
</dbReference>